<dbReference type="Gene3D" id="3.10.10.10">
    <property type="entry name" value="HIV Type 1 Reverse Transcriptase, subunit A, domain 1"/>
    <property type="match status" value="1"/>
</dbReference>
<gene>
    <name evidence="1" type="ORF">EVAR_64555_1</name>
</gene>
<dbReference type="GO" id="GO:0071897">
    <property type="term" value="P:DNA biosynthetic process"/>
    <property type="evidence" value="ECO:0007669"/>
    <property type="project" value="UniProtKB-ARBA"/>
</dbReference>
<keyword evidence="2" id="KW-1185">Reference proteome</keyword>
<dbReference type="AlphaFoldDB" id="A0A4C2A9V6"/>
<evidence type="ECO:0000313" key="2">
    <source>
        <dbReference type="Proteomes" id="UP000299102"/>
    </source>
</evidence>
<proteinExistence type="predicted"/>
<feature type="non-terminal residue" evidence="1">
    <location>
        <position position="369"/>
    </location>
</feature>
<sequence length="369" mass="44086">MEKLRFEFIVKAKPEDNKTNIYAITSITDTQNQTFVVPREYQAVHLHKEIIKHEIFDKIKNLQKRHDKRQVWITLTKEMKSTYLDDDNLQFDGFLLEKLEQSYESSSTAPTLSRKTENKTRLATEFSIQKFSRNTTNVKQWLDTFESECTRLQIDTDLQKVEILRLLLEDTCTDWYTSMIIKHTIDSDWLVWKKSLIETFVDKSWSPIRYAMNFKYIQGSMLEYALKKERLLLEINKSIDTQTLIYLIAIGLPNFIMDRIDREDLQEVNDLYNCIRGLENQTRKIETKKIFSTEKKYYKQEMKRGKVKKHEACIDLQVEKYCYKRPYRCSLQDKIEIEDQIVQLLKHELIEESYSPFAAPVTLAFKRDE</sequence>
<dbReference type="InterPro" id="IPR043502">
    <property type="entry name" value="DNA/RNA_pol_sf"/>
</dbReference>
<evidence type="ECO:0000313" key="1">
    <source>
        <dbReference type="EMBL" id="GBP97466.1"/>
    </source>
</evidence>
<dbReference type="SUPFAM" id="SSF56672">
    <property type="entry name" value="DNA/RNA polymerases"/>
    <property type="match status" value="1"/>
</dbReference>
<comment type="caution">
    <text evidence="1">The sequence shown here is derived from an EMBL/GenBank/DDBJ whole genome shotgun (WGS) entry which is preliminary data.</text>
</comment>
<reference evidence="1 2" key="1">
    <citation type="journal article" date="2019" name="Commun. Biol.">
        <title>The bagworm genome reveals a unique fibroin gene that provides high tensile strength.</title>
        <authorList>
            <person name="Kono N."/>
            <person name="Nakamura H."/>
            <person name="Ohtoshi R."/>
            <person name="Tomita M."/>
            <person name="Numata K."/>
            <person name="Arakawa K."/>
        </authorList>
    </citation>
    <scope>NUCLEOTIDE SEQUENCE [LARGE SCALE GENOMIC DNA]</scope>
</reference>
<dbReference type="Proteomes" id="UP000299102">
    <property type="component" value="Unassembled WGS sequence"/>
</dbReference>
<accession>A0A4C2A9V6</accession>
<name>A0A4C2A9V6_EUMVA</name>
<protein>
    <submittedName>
        <fullName evidence="1">Uncharacterized protein</fullName>
    </submittedName>
</protein>
<dbReference type="EMBL" id="BGZK01002939">
    <property type="protein sequence ID" value="GBP97466.1"/>
    <property type="molecule type" value="Genomic_DNA"/>
</dbReference>
<dbReference type="OrthoDB" id="7412149at2759"/>
<organism evidence="1 2">
    <name type="scientific">Eumeta variegata</name>
    <name type="common">Bagworm moth</name>
    <name type="synonym">Eumeta japonica</name>
    <dbReference type="NCBI Taxonomy" id="151549"/>
    <lineage>
        <taxon>Eukaryota</taxon>
        <taxon>Metazoa</taxon>
        <taxon>Ecdysozoa</taxon>
        <taxon>Arthropoda</taxon>
        <taxon>Hexapoda</taxon>
        <taxon>Insecta</taxon>
        <taxon>Pterygota</taxon>
        <taxon>Neoptera</taxon>
        <taxon>Endopterygota</taxon>
        <taxon>Lepidoptera</taxon>
        <taxon>Glossata</taxon>
        <taxon>Ditrysia</taxon>
        <taxon>Tineoidea</taxon>
        <taxon>Psychidae</taxon>
        <taxon>Oiketicinae</taxon>
        <taxon>Eumeta</taxon>
    </lineage>
</organism>